<dbReference type="Pfam" id="PF00047">
    <property type="entry name" value="ig"/>
    <property type="match status" value="1"/>
</dbReference>
<name>A0A671FBC2_RHIFE</name>
<evidence type="ECO:0000256" key="2">
    <source>
        <dbReference type="ARBA" id="ARBA00004613"/>
    </source>
</evidence>
<evidence type="ECO:0000256" key="16">
    <source>
        <dbReference type="ARBA" id="ARBA00071085"/>
    </source>
</evidence>
<evidence type="ECO:0000256" key="17">
    <source>
        <dbReference type="SAM" id="Phobius"/>
    </source>
</evidence>
<dbReference type="GO" id="GO:0005576">
    <property type="term" value="C:extracellular region"/>
    <property type="evidence" value="ECO:0007669"/>
    <property type="project" value="UniProtKB-SubCell"/>
</dbReference>
<dbReference type="FunFam" id="2.60.40.10:FF:000671">
    <property type="entry name" value="Vascular cell adhesion molecule 1"/>
    <property type="match status" value="2"/>
</dbReference>
<dbReference type="InterPro" id="IPR013098">
    <property type="entry name" value="Ig_I-set"/>
</dbReference>
<reference evidence="20" key="5">
    <citation type="submission" date="2025-09" db="UniProtKB">
        <authorList>
            <consortium name="Ensembl"/>
        </authorList>
    </citation>
    <scope>IDENTIFICATION</scope>
</reference>
<dbReference type="PRINTS" id="PR01472">
    <property type="entry name" value="ICAMVCAM1"/>
</dbReference>
<keyword evidence="9" id="KW-0130">Cell adhesion</keyword>
<feature type="chain" id="PRO_5025667854" description="Vascular cell adhesion protein 1" evidence="18">
    <location>
        <begin position="21"/>
        <end position="737"/>
    </location>
</feature>
<evidence type="ECO:0000256" key="4">
    <source>
        <dbReference type="ARBA" id="ARBA00022525"/>
    </source>
</evidence>
<evidence type="ECO:0000256" key="18">
    <source>
        <dbReference type="SAM" id="SignalP"/>
    </source>
</evidence>
<evidence type="ECO:0000256" key="10">
    <source>
        <dbReference type="ARBA" id="ARBA00022989"/>
    </source>
</evidence>
<dbReference type="SMART" id="SM00408">
    <property type="entry name" value="IGc2"/>
    <property type="match status" value="5"/>
</dbReference>
<evidence type="ECO:0000256" key="14">
    <source>
        <dbReference type="ARBA" id="ARBA00023319"/>
    </source>
</evidence>
<proteinExistence type="predicted"/>
<feature type="domain" description="Ig-like" evidence="19">
    <location>
        <begin position="511"/>
        <end position="593"/>
    </location>
</feature>
<keyword evidence="7" id="KW-0677">Repeat</keyword>
<dbReference type="InterPro" id="IPR047012">
    <property type="entry name" value="ICAM_VCAM"/>
</dbReference>
<dbReference type="Pfam" id="PF05790">
    <property type="entry name" value="C2-set"/>
    <property type="match status" value="2"/>
</dbReference>
<dbReference type="FunFam" id="2.60.40.10:FF:000817">
    <property type="entry name" value="Vascular cell adhesion molecule 1"/>
    <property type="match status" value="1"/>
</dbReference>
<evidence type="ECO:0000259" key="19">
    <source>
        <dbReference type="PROSITE" id="PS50835"/>
    </source>
</evidence>
<feature type="domain" description="Ig-like" evidence="19">
    <location>
        <begin position="598"/>
        <end position="682"/>
    </location>
</feature>
<dbReference type="PRINTS" id="PR01474">
    <property type="entry name" value="VCAM1"/>
</dbReference>
<protein>
    <recommendedName>
        <fullName evidence="16">Vascular cell adhesion protein 1</fullName>
    </recommendedName>
</protein>
<dbReference type="SMART" id="SM00409">
    <property type="entry name" value="IG"/>
    <property type="match status" value="5"/>
</dbReference>
<keyword evidence="14" id="KW-0393">Immunoglobulin domain</keyword>
<sequence>MPKKMVVIFGALNILWMVFAASQAFKIEISPESKIVAQIGASISLTCSTTGCESPSFSWRTQIDSPLNGKVKNEETMSTLIMDPVSFGNEHSYLCTATCGTSKAEKGIQVHVYSFPKDPEIHLSGPLEVGKPITVKCLVPDVYPFDRLEIEMWKGDRHLKNEEFLEPMETKSLETKSLEVTFTPTNEDTGKELACQAKLHIDEIDGEPRERETTKKLQVYISPKNTVISVNPSTRLQESGSVTMTCTSEGLPAPQIFWSKKLDNGSLQLLSENATLTLIAMRMEDSGIYVCEGVNLVGKNVKEVELIVQEKLFTVEISPGPQIAAQIGDSVVLTCGVTGCESPSFSWRTQTDSSLSGKVRSNGTTSTLTLSPVSFENEHSYLCTVTCGHKKKEKGIKVDVYSFSRDPEIEMSSLLVDGNLINISCKVPNVYPSDRLEIELLKGESIMKKKTFLVDGHKKSLETKSLEMTFIPTTEDTGKVLVCRAKLHIDEMEFELKQRQSTQTLHVNVAPRNTTILVPFSILEKGSSVNMTCSSNGLPAVNILWSRQLNNEDLQLSKNTILTLLSTKMENSGTYLCERINQAGISRKEVKLIIQIAPKDINLTAFPSESVKEGDTVTIFCTCGNVPQTWIILKKKAEAGDTVLKSTNGAYTIHKAQLEDAGVYECESKNEIGFQLTSITLDVKGRENNKDYFSPELLVLYCASSLMIPAIGMIIYFARKANMKGSYSLVEAQKSKV</sequence>
<dbReference type="InterPro" id="IPR007110">
    <property type="entry name" value="Ig-like_dom"/>
</dbReference>
<evidence type="ECO:0000256" key="7">
    <source>
        <dbReference type="ARBA" id="ARBA00022737"/>
    </source>
</evidence>
<dbReference type="InterPro" id="IPR036179">
    <property type="entry name" value="Ig-like_dom_sf"/>
</dbReference>
<evidence type="ECO:0000256" key="5">
    <source>
        <dbReference type="ARBA" id="ARBA00022692"/>
    </source>
</evidence>
<comment type="function">
    <text evidence="15">Cell adhesion glycoprotein predominantly expressed on the surface of endothelial cells that plays an important role in immune surveillance and inflammation. Acts as a major regulator of leukocyte adhesion to the endothelium through interaction with different types of integrins. During inflammatory responses, binds ligands on the surface of activated endothelial cells to initiate the activation of calcium channels and the plasma membrane-associated small GTPase RAC1 leading to leukocyte transendothelial migration. Also serves as a quality-control checkpoint for entry into bone marrow by providing a 'don't-eat-me' stamping in the context of major histocompatibility complex (MHC) class-I presentation.</text>
</comment>
<feature type="transmembrane region" description="Helical" evidence="17">
    <location>
        <begin position="698"/>
        <end position="718"/>
    </location>
</feature>
<feature type="domain" description="Ig-like" evidence="19">
    <location>
        <begin position="2"/>
        <end position="109"/>
    </location>
</feature>
<evidence type="ECO:0000313" key="21">
    <source>
        <dbReference type="Proteomes" id="UP000472240"/>
    </source>
</evidence>
<dbReference type="SUPFAM" id="SSF48726">
    <property type="entry name" value="Immunoglobulin"/>
    <property type="match status" value="7"/>
</dbReference>
<dbReference type="GeneTree" id="ENSGT00940000156511"/>
<dbReference type="InterPro" id="IPR003598">
    <property type="entry name" value="Ig_sub2"/>
</dbReference>
<reference evidence="20 21" key="2">
    <citation type="journal article" date="2018" name="Annu Rev Anim Biosci">
        <title>Bat Biology, Genomes, and the Bat1K Project: To Generate Chromosome-Level Genomes for All Living Bat Species.</title>
        <authorList>
            <person name="Teeling E.C."/>
            <person name="Vernes S.C."/>
            <person name="Davalos L.M."/>
            <person name="Ray D.A."/>
            <person name="Gilbert M.T.P."/>
            <person name="Myers E."/>
        </authorList>
    </citation>
    <scope>NUCLEOTIDE SEQUENCE</scope>
</reference>
<keyword evidence="21" id="KW-1185">Reference proteome</keyword>
<feature type="signal peptide" evidence="18">
    <location>
        <begin position="1"/>
        <end position="20"/>
    </location>
</feature>
<evidence type="ECO:0000256" key="8">
    <source>
        <dbReference type="ARBA" id="ARBA00022843"/>
    </source>
</evidence>
<keyword evidence="13" id="KW-0325">Glycoprotein</keyword>
<dbReference type="Proteomes" id="UP000472240">
    <property type="component" value="Chromosome 22"/>
</dbReference>
<dbReference type="InterPro" id="IPR003989">
    <property type="entry name" value="VCAM-1"/>
</dbReference>
<organism evidence="20 21">
    <name type="scientific">Rhinolophus ferrumequinum</name>
    <name type="common">Greater horseshoe bat</name>
    <dbReference type="NCBI Taxonomy" id="59479"/>
    <lineage>
        <taxon>Eukaryota</taxon>
        <taxon>Metazoa</taxon>
        <taxon>Chordata</taxon>
        <taxon>Craniata</taxon>
        <taxon>Vertebrata</taxon>
        <taxon>Euteleostomi</taxon>
        <taxon>Mammalia</taxon>
        <taxon>Eutheria</taxon>
        <taxon>Laurasiatheria</taxon>
        <taxon>Chiroptera</taxon>
        <taxon>Yinpterochiroptera</taxon>
        <taxon>Rhinolophoidea</taxon>
        <taxon>Rhinolophidae</taxon>
        <taxon>Rhinolophinae</taxon>
        <taxon>Rhinolophus</taxon>
    </lineage>
</organism>
<feature type="domain" description="Ig-like" evidence="19">
    <location>
        <begin position="223"/>
        <end position="309"/>
    </location>
</feature>
<evidence type="ECO:0000256" key="1">
    <source>
        <dbReference type="ARBA" id="ARBA00004251"/>
    </source>
</evidence>
<keyword evidence="8" id="KW-0832">Ubl conjugation</keyword>
<keyword evidence="6 18" id="KW-0732">Signal</keyword>
<dbReference type="PANTHER" id="PTHR13771">
    <property type="entry name" value="INTERCELLULAR ADHESION MOLECULE"/>
    <property type="match status" value="1"/>
</dbReference>
<dbReference type="PROSITE" id="PS50835">
    <property type="entry name" value="IG_LIKE"/>
    <property type="match status" value="5"/>
</dbReference>
<dbReference type="Ensembl" id="ENSRFET00010024832.1">
    <property type="protein sequence ID" value="ENSRFEP00010022820.1"/>
    <property type="gene ID" value="ENSRFEG00010015274.1"/>
</dbReference>
<keyword evidence="5 17" id="KW-0812">Transmembrane</keyword>
<dbReference type="Gene3D" id="2.60.40.10">
    <property type="entry name" value="Immunoglobulins"/>
    <property type="match status" value="7"/>
</dbReference>
<dbReference type="GO" id="GO:0098609">
    <property type="term" value="P:cell-cell adhesion"/>
    <property type="evidence" value="ECO:0007669"/>
    <property type="project" value="InterPro"/>
</dbReference>
<gene>
    <name evidence="20" type="primary">VCAM1</name>
</gene>
<dbReference type="InterPro" id="IPR003987">
    <property type="entry name" value="ICAM_VCAM_N"/>
</dbReference>
<dbReference type="FunFam" id="2.60.40.10:FF:000782">
    <property type="entry name" value="Vascular cell adhesion molecule 1"/>
    <property type="match status" value="1"/>
</dbReference>
<dbReference type="GO" id="GO:0005178">
    <property type="term" value="F:integrin binding"/>
    <property type="evidence" value="ECO:0007669"/>
    <property type="project" value="InterPro"/>
</dbReference>
<comment type="subcellular location">
    <subcellularLocation>
        <location evidence="1">Cell membrane</location>
        <topology evidence="1">Single-pass type I membrane protein</topology>
    </subcellularLocation>
    <subcellularLocation>
        <location evidence="2">Secreted</location>
    </subcellularLocation>
</comment>
<dbReference type="InterPro" id="IPR008424">
    <property type="entry name" value="Ig_C2-set"/>
</dbReference>
<reference evidence="20 21" key="1">
    <citation type="journal article" date="2015" name="Annu Rev Anim Biosci">
        <title>The Genome 10K Project: a way forward.</title>
        <authorList>
            <person name="Koepfli K.P."/>
            <person name="Paten B."/>
            <person name="O'Brien S.J."/>
            <person name="Koepfli K.P."/>
            <person name="Paten B."/>
            <person name="Antunes A."/>
            <person name="Belov K."/>
            <person name="Bustamante C."/>
            <person name="Castoe T.A."/>
            <person name="Clawson H."/>
            <person name="Crawford A.J."/>
            <person name="Diekhans M."/>
            <person name="Distel D."/>
            <person name="Durbin R."/>
            <person name="Earl D."/>
            <person name="Fujita M.K."/>
            <person name="Gamble T."/>
            <person name="Georges A."/>
            <person name="Gemmell N."/>
            <person name="Gilbert M.T."/>
            <person name="Graves J.M."/>
            <person name="Green R.E."/>
            <person name="Hickey G."/>
            <person name="Jarvis E.D."/>
            <person name="Johnson W."/>
            <person name="Komissarov A."/>
            <person name="Korf I."/>
            <person name="Kuhn R."/>
            <person name="Larkin D.M."/>
            <person name="Lewin H."/>
            <person name="Lopez J.V."/>
            <person name="Ma J."/>
            <person name="Marques-Bonet T."/>
            <person name="Miller W."/>
            <person name="Murphy R."/>
            <person name="Pevzner P."/>
            <person name="Shapiro B."/>
            <person name="Steiner C."/>
            <person name="Tamazian G."/>
            <person name="Venkatesh B."/>
            <person name="Wang J."/>
            <person name="Wayne R."/>
            <person name="Wiley E."/>
            <person name="Yang H."/>
            <person name="Zhang G."/>
            <person name="Haussler D."/>
            <person name="Ryder O."/>
            <person name="O'Brien S.J."/>
        </authorList>
    </citation>
    <scope>NUCLEOTIDE SEQUENCE</scope>
</reference>
<dbReference type="InterPro" id="IPR013783">
    <property type="entry name" value="Ig-like_fold"/>
</dbReference>
<dbReference type="Pfam" id="PF07679">
    <property type="entry name" value="I-set"/>
    <property type="match status" value="2"/>
</dbReference>
<dbReference type="CDD" id="cd00096">
    <property type="entry name" value="Ig"/>
    <property type="match status" value="1"/>
</dbReference>
<evidence type="ECO:0000256" key="15">
    <source>
        <dbReference type="ARBA" id="ARBA00053967"/>
    </source>
</evidence>
<keyword evidence="10 17" id="KW-1133">Transmembrane helix</keyword>
<dbReference type="InterPro" id="IPR013151">
    <property type="entry name" value="Immunoglobulin_dom"/>
</dbReference>
<evidence type="ECO:0000256" key="6">
    <source>
        <dbReference type="ARBA" id="ARBA00022729"/>
    </source>
</evidence>
<keyword evidence="4" id="KW-0964">Secreted</keyword>
<keyword evidence="11 17" id="KW-0472">Membrane</keyword>
<evidence type="ECO:0000256" key="9">
    <source>
        <dbReference type="ARBA" id="ARBA00022889"/>
    </source>
</evidence>
<accession>A0A671FBC2</accession>
<dbReference type="InterPro" id="IPR003599">
    <property type="entry name" value="Ig_sub"/>
</dbReference>
<reference evidence="20" key="4">
    <citation type="submission" date="2025-08" db="UniProtKB">
        <authorList>
            <consortium name="Ensembl"/>
        </authorList>
    </citation>
    <scope>IDENTIFICATION</scope>
</reference>
<keyword evidence="12" id="KW-1015">Disulfide bond</keyword>
<keyword evidence="3" id="KW-1003">Cell membrane</keyword>
<evidence type="ECO:0000256" key="13">
    <source>
        <dbReference type="ARBA" id="ARBA00023180"/>
    </source>
</evidence>
<evidence type="ECO:0000313" key="20">
    <source>
        <dbReference type="Ensembl" id="ENSRFEP00010022820.1"/>
    </source>
</evidence>
<dbReference type="AlphaFoldDB" id="A0A671FBC2"/>
<dbReference type="PANTHER" id="PTHR13771:SF14">
    <property type="entry name" value="VASCULAR CELL ADHESION PROTEIN 1"/>
    <property type="match status" value="1"/>
</dbReference>
<dbReference type="GO" id="GO:0005886">
    <property type="term" value="C:plasma membrane"/>
    <property type="evidence" value="ECO:0007669"/>
    <property type="project" value="UniProtKB-SubCell"/>
</dbReference>
<reference evidence="21" key="3">
    <citation type="submission" date="2018-12" db="EMBL/GenBank/DDBJ databases">
        <title>G10K-VGP greater horseshoe bat female genome, primary haplotype.</title>
        <authorList>
            <person name="Teeling E."/>
            <person name="Myers G."/>
            <person name="Vernes S."/>
            <person name="Pippel M."/>
            <person name="Winkler S."/>
            <person name="Fedrigo O."/>
            <person name="Rhie A."/>
            <person name="Koren S."/>
            <person name="Phillippy A."/>
            <person name="Lewin H."/>
            <person name="Damas J."/>
            <person name="Howe K."/>
            <person name="Mountcastle J."/>
            <person name="Jarvis E.D."/>
        </authorList>
    </citation>
    <scope>NUCLEOTIDE SEQUENCE [LARGE SCALE GENOMIC DNA]</scope>
</reference>
<dbReference type="OMA" id="TYVCEGV"/>
<evidence type="ECO:0000256" key="3">
    <source>
        <dbReference type="ARBA" id="ARBA00022475"/>
    </source>
</evidence>
<dbReference type="FunFam" id="2.60.40.10:FF:000625">
    <property type="entry name" value="Vascular cell adhesion molecule 1"/>
    <property type="match status" value="2"/>
</dbReference>
<evidence type="ECO:0000256" key="11">
    <source>
        <dbReference type="ARBA" id="ARBA00023136"/>
    </source>
</evidence>
<dbReference type="Pfam" id="PF13927">
    <property type="entry name" value="Ig_3"/>
    <property type="match status" value="2"/>
</dbReference>
<feature type="domain" description="Ig-like" evidence="19">
    <location>
        <begin position="310"/>
        <end position="399"/>
    </location>
</feature>
<evidence type="ECO:0000256" key="12">
    <source>
        <dbReference type="ARBA" id="ARBA00023157"/>
    </source>
</evidence>